<dbReference type="Proteomes" id="UP001239111">
    <property type="component" value="Chromosome 2"/>
</dbReference>
<reference evidence="1" key="1">
    <citation type="submission" date="2023-04" db="EMBL/GenBank/DDBJ databases">
        <title>A chromosome-level genome assembly of the parasitoid wasp Eretmocerus hayati.</title>
        <authorList>
            <person name="Zhong Y."/>
            <person name="Liu S."/>
            <person name="Liu Y."/>
        </authorList>
    </citation>
    <scope>NUCLEOTIDE SEQUENCE</scope>
    <source>
        <strain evidence="1">ZJU_SS_LIU_2023</strain>
    </source>
</reference>
<keyword evidence="2" id="KW-1185">Reference proteome</keyword>
<evidence type="ECO:0000313" key="1">
    <source>
        <dbReference type="EMBL" id="KAJ8677217.1"/>
    </source>
</evidence>
<protein>
    <submittedName>
        <fullName evidence="1">Uncharacterized protein</fullName>
    </submittedName>
</protein>
<proteinExistence type="predicted"/>
<comment type="caution">
    <text evidence="1">The sequence shown here is derived from an EMBL/GenBank/DDBJ whole genome shotgun (WGS) entry which is preliminary data.</text>
</comment>
<accession>A0ACC2P454</accession>
<gene>
    <name evidence="1" type="ORF">QAD02_013004</name>
</gene>
<evidence type="ECO:0000313" key="2">
    <source>
        <dbReference type="Proteomes" id="UP001239111"/>
    </source>
</evidence>
<sequence>MANEIGIRGRTKFDGNNFQLWKFQITQVLVSLGVKGIAMGSEARPDSTTNAAQEWRTTDSIKLFSASVGQRGHQATKYQLSTRKTSQGGANTKCRSSRVIV</sequence>
<organism evidence="1 2">
    <name type="scientific">Eretmocerus hayati</name>
    <dbReference type="NCBI Taxonomy" id="131215"/>
    <lineage>
        <taxon>Eukaryota</taxon>
        <taxon>Metazoa</taxon>
        <taxon>Ecdysozoa</taxon>
        <taxon>Arthropoda</taxon>
        <taxon>Hexapoda</taxon>
        <taxon>Insecta</taxon>
        <taxon>Pterygota</taxon>
        <taxon>Neoptera</taxon>
        <taxon>Endopterygota</taxon>
        <taxon>Hymenoptera</taxon>
        <taxon>Apocrita</taxon>
        <taxon>Proctotrupomorpha</taxon>
        <taxon>Chalcidoidea</taxon>
        <taxon>Aphelinidae</taxon>
        <taxon>Aphelininae</taxon>
        <taxon>Eretmocerus</taxon>
    </lineage>
</organism>
<dbReference type="EMBL" id="CM056742">
    <property type="protein sequence ID" value="KAJ8677217.1"/>
    <property type="molecule type" value="Genomic_DNA"/>
</dbReference>
<name>A0ACC2P454_9HYME</name>